<feature type="domain" description="NAD(P)-binding" evidence="1">
    <location>
        <begin position="9"/>
        <end position="148"/>
    </location>
</feature>
<keyword evidence="3" id="KW-1185">Reference proteome</keyword>
<dbReference type="Proteomes" id="UP000295818">
    <property type="component" value="Unassembled WGS sequence"/>
</dbReference>
<dbReference type="InterPro" id="IPR051604">
    <property type="entry name" value="Ergot_Alk_Oxidoreductase"/>
</dbReference>
<dbReference type="Pfam" id="PF13460">
    <property type="entry name" value="NAD_binding_10"/>
    <property type="match status" value="1"/>
</dbReference>
<evidence type="ECO:0000259" key="1">
    <source>
        <dbReference type="Pfam" id="PF13460"/>
    </source>
</evidence>
<dbReference type="EMBL" id="SLWM01000007">
    <property type="protein sequence ID" value="TCO21704.1"/>
    <property type="molecule type" value="Genomic_DNA"/>
</dbReference>
<dbReference type="RefSeq" id="WP_132190277.1">
    <property type="nucleotide sequence ID" value="NZ_SLWM01000007.1"/>
</dbReference>
<protein>
    <submittedName>
        <fullName evidence="2">Uncharacterized protein YbjT (DUF2867 family)</fullName>
    </submittedName>
</protein>
<gene>
    <name evidence="2" type="ORF">EV644_10725</name>
</gene>
<name>A0ABY2BIH5_9ACTN</name>
<dbReference type="InterPro" id="IPR016040">
    <property type="entry name" value="NAD(P)-bd_dom"/>
</dbReference>
<dbReference type="PANTHER" id="PTHR43162:SF1">
    <property type="entry name" value="PRESTALK A DIFFERENTIATION PROTEIN A"/>
    <property type="match status" value="1"/>
</dbReference>
<sequence length="267" mass="28016">MTSPILVTGGTGTLGRLVVARLRDAGRDVRVLSRHAKDVADGIEYYAADLATGEGTEAALAGVEIIVHCAGSSKGDDDKARNLVKAIKKAGTSPHVVNISVVGAERTPMASGIDRTMFGYVGAKMAAEKIIAESGLPWTTLRATQFHELILLMAQGMAKLPVLPMPTGTSAQPIAAAEVADRLVELALGEPAGLVAEIGGPRIYPMADLIRDYLQTIGKRRPVLPIRLPGKAAKAFRAGANLTPDHATGHETWETFLANQPTAAARS</sequence>
<evidence type="ECO:0000313" key="2">
    <source>
        <dbReference type="EMBL" id="TCO21704.1"/>
    </source>
</evidence>
<organism evidence="2 3">
    <name type="scientific">Kribbella orskensis</name>
    <dbReference type="NCBI Taxonomy" id="2512216"/>
    <lineage>
        <taxon>Bacteria</taxon>
        <taxon>Bacillati</taxon>
        <taxon>Actinomycetota</taxon>
        <taxon>Actinomycetes</taxon>
        <taxon>Propionibacteriales</taxon>
        <taxon>Kribbellaceae</taxon>
        <taxon>Kribbella</taxon>
    </lineage>
</organism>
<comment type="caution">
    <text evidence="2">The sequence shown here is derived from an EMBL/GenBank/DDBJ whole genome shotgun (WGS) entry which is preliminary data.</text>
</comment>
<dbReference type="Gene3D" id="3.40.50.720">
    <property type="entry name" value="NAD(P)-binding Rossmann-like Domain"/>
    <property type="match status" value="1"/>
</dbReference>
<dbReference type="InterPro" id="IPR036291">
    <property type="entry name" value="NAD(P)-bd_dom_sf"/>
</dbReference>
<dbReference type="SUPFAM" id="SSF51735">
    <property type="entry name" value="NAD(P)-binding Rossmann-fold domains"/>
    <property type="match status" value="1"/>
</dbReference>
<proteinExistence type="predicted"/>
<accession>A0ABY2BIH5</accession>
<reference evidence="2 3" key="1">
    <citation type="journal article" date="2015" name="Stand. Genomic Sci.">
        <title>Genomic Encyclopedia of Bacterial and Archaeal Type Strains, Phase III: the genomes of soil and plant-associated and newly described type strains.</title>
        <authorList>
            <person name="Whitman W.B."/>
            <person name="Woyke T."/>
            <person name="Klenk H.P."/>
            <person name="Zhou Y."/>
            <person name="Lilburn T.G."/>
            <person name="Beck B.J."/>
            <person name="De Vos P."/>
            <person name="Vandamme P."/>
            <person name="Eisen J.A."/>
            <person name="Garrity G."/>
            <person name="Hugenholtz P."/>
            <person name="Kyrpides N.C."/>
        </authorList>
    </citation>
    <scope>NUCLEOTIDE SEQUENCE [LARGE SCALE GENOMIC DNA]</scope>
    <source>
        <strain evidence="2 3">VKM Ac-2538</strain>
    </source>
</reference>
<evidence type="ECO:0000313" key="3">
    <source>
        <dbReference type="Proteomes" id="UP000295818"/>
    </source>
</evidence>
<dbReference type="PANTHER" id="PTHR43162">
    <property type="match status" value="1"/>
</dbReference>